<gene>
    <name evidence="9" type="ORF">CLN94_06355</name>
</gene>
<organism evidence="9 10">
    <name type="scientific">Pseudothioclava arenosa</name>
    <dbReference type="NCBI Taxonomy" id="1795308"/>
    <lineage>
        <taxon>Bacteria</taxon>
        <taxon>Pseudomonadati</taxon>
        <taxon>Pseudomonadota</taxon>
        <taxon>Alphaproteobacteria</taxon>
        <taxon>Rhodobacterales</taxon>
        <taxon>Paracoccaceae</taxon>
        <taxon>Pseudothioclava</taxon>
    </lineage>
</organism>
<evidence type="ECO:0000256" key="1">
    <source>
        <dbReference type="ARBA" id="ARBA00004429"/>
    </source>
</evidence>
<keyword evidence="7" id="KW-0813">Transport</keyword>
<comment type="caution">
    <text evidence="7">Lacks conserved residue(s) required for the propagation of feature annotation.</text>
</comment>
<dbReference type="PANTHER" id="PTHR33362:SF2">
    <property type="entry name" value="TRAP TRANSPORTER LARGE PERMEASE PROTEIN"/>
    <property type="match status" value="1"/>
</dbReference>
<evidence type="ECO:0000313" key="10">
    <source>
        <dbReference type="Proteomes" id="UP000243507"/>
    </source>
</evidence>
<accession>A0A2A4CQG6</accession>
<keyword evidence="5 7" id="KW-1133">Transmembrane helix</keyword>
<keyword evidence="4 7" id="KW-0812">Transmembrane</keyword>
<feature type="transmembrane region" description="Helical" evidence="7">
    <location>
        <begin position="270"/>
        <end position="292"/>
    </location>
</feature>
<feature type="transmembrane region" description="Helical" evidence="7">
    <location>
        <begin position="211"/>
        <end position="234"/>
    </location>
</feature>
<dbReference type="PANTHER" id="PTHR33362">
    <property type="entry name" value="SIALIC ACID TRAP TRANSPORTER PERMEASE PROTEIN SIAT-RELATED"/>
    <property type="match status" value="1"/>
</dbReference>
<feature type="transmembrane region" description="Helical" evidence="7">
    <location>
        <begin position="357"/>
        <end position="384"/>
    </location>
</feature>
<proteinExistence type="inferred from homology"/>
<feature type="domain" description="TRAP C4-dicarboxylate transport system permease DctM subunit" evidence="8">
    <location>
        <begin position="5"/>
        <end position="416"/>
    </location>
</feature>
<comment type="caution">
    <text evidence="9">The sequence shown here is derived from an EMBL/GenBank/DDBJ whole genome shotgun (WGS) entry which is preliminary data.</text>
</comment>
<dbReference type="Pfam" id="PF06808">
    <property type="entry name" value="DctM"/>
    <property type="match status" value="1"/>
</dbReference>
<comment type="function">
    <text evidence="7">Part of the tripartite ATP-independent periplasmic (TRAP) transport system.</text>
</comment>
<evidence type="ECO:0000256" key="3">
    <source>
        <dbReference type="ARBA" id="ARBA00022519"/>
    </source>
</evidence>
<comment type="subcellular location">
    <subcellularLocation>
        <location evidence="1 7">Cell inner membrane</location>
        <topology evidence="1 7">Multi-pass membrane protein</topology>
    </subcellularLocation>
</comment>
<keyword evidence="6 7" id="KW-0472">Membrane</keyword>
<dbReference type="InterPro" id="IPR010656">
    <property type="entry name" value="DctM"/>
</dbReference>
<dbReference type="AlphaFoldDB" id="A0A2A4CQG6"/>
<dbReference type="GO" id="GO:0022857">
    <property type="term" value="F:transmembrane transporter activity"/>
    <property type="evidence" value="ECO:0007669"/>
    <property type="project" value="UniProtKB-UniRule"/>
</dbReference>
<evidence type="ECO:0000256" key="5">
    <source>
        <dbReference type="ARBA" id="ARBA00022989"/>
    </source>
</evidence>
<keyword evidence="3 7" id="KW-0997">Cell inner membrane</keyword>
<dbReference type="Proteomes" id="UP000243507">
    <property type="component" value="Unassembled WGS sequence"/>
</dbReference>
<evidence type="ECO:0000256" key="6">
    <source>
        <dbReference type="ARBA" id="ARBA00023136"/>
    </source>
</evidence>
<feature type="transmembrane region" description="Helical" evidence="7">
    <location>
        <begin position="312"/>
        <end position="345"/>
    </location>
</feature>
<feature type="transmembrane region" description="Helical" evidence="7">
    <location>
        <begin position="132"/>
        <end position="159"/>
    </location>
</feature>
<sequence length="420" mass="44374">MTGGVFLALMLIGMPIAFVLIGATLAFVAITGNTAILNAIPQIAFGSVENFDLLAIPLFVLLGEIMNESGLTRRIILAVRVWLTRLPHNLVIVNLISNLALAAIMGSATAQMAVMSRVVVPEMERDGYKRGYAASITASAGLLGPIIPPSMVFIIYGVIAQVSIADMFTAGIMPGLMLFVLMVAIAMWQAGRNHDPKAEGAGLPDIPRWKATLPGLATMLIPLTIVGGISAGVFTPTESAAAAIVVALVFGGLVFRELPFASILRIIDRTVSNSAIVLFLIMAAKVFGWVLTYNQVPQAVAAFITSLSDDPTVFMLLIMLALTGVGMFLDGIAALIILTPILLPVAVGQYGIDPIQFGVMMSLTLVLGLLTPPVGTGLYIAAALSNVPILQLSRLVMPYVVATVLVILATIFIPWMVHPF</sequence>
<reference evidence="9 10" key="1">
    <citation type="submission" date="2017-09" db="EMBL/GenBank/DDBJ databases">
        <title>A multilocus sequence analysis scheme for characterization of bacteria in the genus Thioclava.</title>
        <authorList>
            <person name="Liu Y."/>
            <person name="Shao Z."/>
        </authorList>
    </citation>
    <scope>NUCLEOTIDE SEQUENCE [LARGE SCALE GENOMIC DNA]</scope>
    <source>
        <strain evidence="9 10">CAU 1312</strain>
    </source>
</reference>
<comment type="similarity">
    <text evidence="7">Belongs to the TRAP transporter large permease family.</text>
</comment>
<dbReference type="InterPro" id="IPR004681">
    <property type="entry name" value="TRAP_DctM"/>
</dbReference>
<dbReference type="PIRSF" id="PIRSF006066">
    <property type="entry name" value="HI0050"/>
    <property type="match status" value="1"/>
</dbReference>
<feature type="transmembrane region" description="Helical" evidence="7">
    <location>
        <begin position="240"/>
        <end position="258"/>
    </location>
</feature>
<feature type="transmembrane region" description="Helical" evidence="7">
    <location>
        <begin position="396"/>
        <end position="417"/>
    </location>
</feature>
<feature type="transmembrane region" description="Helical" evidence="7">
    <location>
        <begin position="6"/>
        <end position="31"/>
    </location>
</feature>
<dbReference type="NCBIfam" id="TIGR00786">
    <property type="entry name" value="dctM"/>
    <property type="match status" value="1"/>
</dbReference>
<evidence type="ECO:0000256" key="2">
    <source>
        <dbReference type="ARBA" id="ARBA00022475"/>
    </source>
</evidence>
<comment type="subunit">
    <text evidence="7">The complex comprises the extracytoplasmic solute receptor protein and the two transmembrane proteins.</text>
</comment>
<feature type="transmembrane region" description="Helical" evidence="7">
    <location>
        <begin position="95"/>
        <end position="120"/>
    </location>
</feature>
<keyword evidence="2" id="KW-1003">Cell membrane</keyword>
<dbReference type="GO" id="GO:0005886">
    <property type="term" value="C:plasma membrane"/>
    <property type="evidence" value="ECO:0007669"/>
    <property type="project" value="UniProtKB-SubCell"/>
</dbReference>
<evidence type="ECO:0000259" key="8">
    <source>
        <dbReference type="Pfam" id="PF06808"/>
    </source>
</evidence>
<dbReference type="OrthoDB" id="9790209at2"/>
<evidence type="ECO:0000313" key="9">
    <source>
        <dbReference type="EMBL" id="PCD76727.1"/>
    </source>
</evidence>
<evidence type="ECO:0000256" key="4">
    <source>
        <dbReference type="ARBA" id="ARBA00022692"/>
    </source>
</evidence>
<name>A0A2A4CQG6_9RHOB</name>
<evidence type="ECO:0000256" key="7">
    <source>
        <dbReference type="RuleBase" id="RU369079"/>
    </source>
</evidence>
<dbReference type="RefSeq" id="WP_096432334.1">
    <property type="nucleotide sequence ID" value="NZ_NTJD01000004.1"/>
</dbReference>
<feature type="transmembrane region" description="Helical" evidence="7">
    <location>
        <begin position="171"/>
        <end position="190"/>
    </location>
</feature>
<dbReference type="EMBL" id="NTJD01000004">
    <property type="protein sequence ID" value="PCD76727.1"/>
    <property type="molecule type" value="Genomic_DNA"/>
</dbReference>
<keyword evidence="10" id="KW-1185">Reference proteome</keyword>
<protein>
    <recommendedName>
        <fullName evidence="7">TRAP transporter large permease protein</fullName>
    </recommendedName>
</protein>